<dbReference type="RefSeq" id="WP_091671401.1">
    <property type="nucleotide sequence ID" value="NZ_FOKG01000003.1"/>
</dbReference>
<dbReference type="InterPro" id="IPR036689">
    <property type="entry name" value="ESAT-6-like_sf"/>
</dbReference>
<name>A0A1I0XLS5_9PSEU</name>
<proteinExistence type="predicted"/>
<dbReference type="AlphaFoldDB" id="A0A1I0XLS5"/>
<dbReference type="SUPFAM" id="SSF140453">
    <property type="entry name" value="EsxAB dimer-like"/>
    <property type="match status" value="1"/>
</dbReference>
<sequence>MSESPSAELADPTASDPVPDLLENVIGISQYISISYWVGQAVDLIFDVNPFSWVAEQFAGDWEKVQKAGIALENLGKFSTEYSGAITSGWSTVSSDWQGNAADSANTYFSGLAATIEDQQSTLVAMGKEFKQSAVGMYETANAIKGMLETLLDLLIAIGIELAAAAASSWTVIGPILSGAAAAVTISKALGVWGQMLEAHTWAWNAAQGLVGLMAGYLSTLGDIEKHALPESNYDHPGV</sequence>
<keyword evidence="2" id="KW-1185">Reference proteome</keyword>
<dbReference type="STRING" id="490629.SAMN05216266_103250"/>
<accession>A0A1I0XLS5</accession>
<evidence type="ECO:0000313" key="2">
    <source>
        <dbReference type="Proteomes" id="UP000243799"/>
    </source>
</evidence>
<gene>
    <name evidence="1" type="ORF">SAMN05216266_103250</name>
</gene>
<dbReference type="EMBL" id="FOKG01000003">
    <property type="protein sequence ID" value="SFB00923.1"/>
    <property type="molecule type" value="Genomic_DNA"/>
</dbReference>
<protein>
    <recommendedName>
        <fullName evidence="3">Proteins of 100 residues with WXG</fullName>
    </recommendedName>
</protein>
<evidence type="ECO:0000313" key="1">
    <source>
        <dbReference type="EMBL" id="SFB00923.1"/>
    </source>
</evidence>
<dbReference type="OrthoDB" id="3692598at2"/>
<evidence type="ECO:0008006" key="3">
    <source>
        <dbReference type="Google" id="ProtNLM"/>
    </source>
</evidence>
<organism evidence="1 2">
    <name type="scientific">Amycolatopsis marina</name>
    <dbReference type="NCBI Taxonomy" id="490629"/>
    <lineage>
        <taxon>Bacteria</taxon>
        <taxon>Bacillati</taxon>
        <taxon>Actinomycetota</taxon>
        <taxon>Actinomycetes</taxon>
        <taxon>Pseudonocardiales</taxon>
        <taxon>Pseudonocardiaceae</taxon>
        <taxon>Amycolatopsis</taxon>
    </lineage>
</organism>
<reference evidence="2" key="1">
    <citation type="submission" date="2016-10" db="EMBL/GenBank/DDBJ databases">
        <authorList>
            <person name="Varghese N."/>
            <person name="Submissions S."/>
        </authorList>
    </citation>
    <scope>NUCLEOTIDE SEQUENCE [LARGE SCALE GENOMIC DNA]</scope>
    <source>
        <strain evidence="2">CGMCC 4.3568</strain>
    </source>
</reference>
<dbReference type="Proteomes" id="UP000243799">
    <property type="component" value="Unassembled WGS sequence"/>
</dbReference>